<dbReference type="PANTHER" id="PTHR48083:SF19">
    <property type="entry name" value="FLAVIN-DEPENDENT MONOOXYGENASE, OXYGENASE SUBUNIT HSAA"/>
    <property type="match status" value="1"/>
</dbReference>
<dbReference type="Pfam" id="PF08028">
    <property type="entry name" value="Acyl-CoA_dh_2"/>
    <property type="match status" value="1"/>
</dbReference>
<dbReference type="PIRSF" id="PIRSF016578">
    <property type="entry name" value="HsaA"/>
    <property type="match status" value="1"/>
</dbReference>
<dbReference type="InterPro" id="IPR009100">
    <property type="entry name" value="AcylCoA_DH/oxidase_NM_dom_sf"/>
</dbReference>
<dbReference type="Gene3D" id="1.10.540.10">
    <property type="entry name" value="Acyl-CoA dehydrogenase/oxidase, N-terminal domain"/>
    <property type="match status" value="1"/>
</dbReference>
<dbReference type="GO" id="GO:0050660">
    <property type="term" value="F:flavin adenine dinucleotide binding"/>
    <property type="evidence" value="ECO:0007669"/>
    <property type="project" value="InterPro"/>
</dbReference>
<name>A0A840HZH0_9SPHN</name>
<evidence type="ECO:0000259" key="3">
    <source>
        <dbReference type="Pfam" id="PF02771"/>
    </source>
</evidence>
<evidence type="ECO:0000313" key="6">
    <source>
        <dbReference type="Proteomes" id="UP000575068"/>
    </source>
</evidence>
<dbReference type="SUPFAM" id="SSF47203">
    <property type="entry name" value="Acyl-CoA dehydrogenase C-terminal domain-like"/>
    <property type="match status" value="1"/>
</dbReference>
<dbReference type="InterPro" id="IPR036250">
    <property type="entry name" value="AcylCo_DH-like_C"/>
</dbReference>
<dbReference type="GO" id="GO:0005737">
    <property type="term" value="C:cytoplasm"/>
    <property type="evidence" value="ECO:0007669"/>
    <property type="project" value="TreeGrafter"/>
</dbReference>
<dbReference type="InterPro" id="IPR013786">
    <property type="entry name" value="AcylCoA_DH/ox_N"/>
</dbReference>
<evidence type="ECO:0000259" key="4">
    <source>
        <dbReference type="Pfam" id="PF08028"/>
    </source>
</evidence>
<dbReference type="InterPro" id="IPR013107">
    <property type="entry name" value="Acyl-CoA_DH_C"/>
</dbReference>
<keyword evidence="1" id="KW-0560">Oxidoreductase</keyword>
<evidence type="ECO:0000256" key="2">
    <source>
        <dbReference type="ARBA" id="ARBA00049661"/>
    </source>
</evidence>
<dbReference type="SUPFAM" id="SSF56645">
    <property type="entry name" value="Acyl-CoA dehydrogenase NM domain-like"/>
    <property type="match status" value="1"/>
</dbReference>
<accession>A0A840HZH0</accession>
<proteinExistence type="inferred from homology"/>
<dbReference type="AlphaFoldDB" id="A0A840HZH0"/>
<feature type="domain" description="Acyl-CoA dehydrogenase/oxidase N-terminal" evidence="3">
    <location>
        <begin position="28"/>
        <end position="99"/>
    </location>
</feature>
<dbReference type="EMBL" id="JACHOV010000015">
    <property type="protein sequence ID" value="MBB4642806.1"/>
    <property type="molecule type" value="Genomic_DNA"/>
</dbReference>
<protein>
    <submittedName>
        <fullName evidence="5">Alkylation response protein AidB-like acyl-CoA dehydrogenase</fullName>
    </submittedName>
</protein>
<evidence type="ECO:0000313" key="5">
    <source>
        <dbReference type="EMBL" id="MBB4642806.1"/>
    </source>
</evidence>
<dbReference type="InterPro" id="IPR050741">
    <property type="entry name" value="Acyl-CoA_dehydrogenase"/>
</dbReference>
<evidence type="ECO:0000256" key="1">
    <source>
        <dbReference type="ARBA" id="ARBA00023002"/>
    </source>
</evidence>
<dbReference type="GO" id="GO:0033539">
    <property type="term" value="P:fatty acid beta-oxidation using acyl-CoA dehydrogenase"/>
    <property type="evidence" value="ECO:0007669"/>
    <property type="project" value="TreeGrafter"/>
</dbReference>
<dbReference type="Gene3D" id="2.40.110.10">
    <property type="entry name" value="Butyryl-CoA Dehydrogenase, subunit A, domain 2"/>
    <property type="match status" value="1"/>
</dbReference>
<feature type="domain" description="Acyl-CoA dehydrogenase C-terminal" evidence="4">
    <location>
        <begin position="251"/>
        <end position="378"/>
    </location>
</feature>
<dbReference type="Proteomes" id="UP000575068">
    <property type="component" value="Unassembled WGS sequence"/>
</dbReference>
<sequence>MAQLNDIGLEANVALNAVERAQALQPLIAKHVEYAEQQGCIAPPVFDALKSAGLFWITAAKRVGGEGASMRTFVETVAEIGKTCPGSAWAYGIVTGATGTVASLPEAQRQLLFTKGDELCCFVGAKSGIAIRSGEGYSVSGQWPYASGCLHSNWAWCGVVVRDDKGVQVDSGFAFIDLSDKSVEIIRDWNVAGLSASGSNRVKADNHFVPADLFIRDSDMANMAGLVGESHAEARDFWPVEPQFGLTVLPSMLGAAEGMLEAVRQKMNDRPIIGWQYGRQSDSQLLLARLGEAAIKIDSAWMHVYRACDVLDRVAQEREVTKMEKVRTQVDCGYAMRLLREASETLLDIAGPGAFVLSNRIQGFWRDLNIGSRHNALNSGLSLELLGRALTGGKSNINNMPEI</sequence>
<dbReference type="InterPro" id="IPR037069">
    <property type="entry name" value="AcylCoA_DH/ox_N_sf"/>
</dbReference>
<comment type="caution">
    <text evidence="5">The sequence shown here is derived from an EMBL/GenBank/DDBJ whole genome shotgun (WGS) entry which is preliminary data.</text>
</comment>
<dbReference type="Gene3D" id="1.20.140.10">
    <property type="entry name" value="Butyryl-CoA Dehydrogenase, subunit A, domain 3"/>
    <property type="match status" value="1"/>
</dbReference>
<dbReference type="RefSeq" id="WP_184477217.1">
    <property type="nucleotide sequence ID" value="NZ_JACHOV010000015.1"/>
</dbReference>
<dbReference type="GO" id="GO:0003995">
    <property type="term" value="F:acyl-CoA dehydrogenase activity"/>
    <property type="evidence" value="ECO:0007669"/>
    <property type="project" value="TreeGrafter"/>
</dbReference>
<dbReference type="GO" id="GO:0016712">
    <property type="term" value="F:oxidoreductase activity, acting on paired donors, with incorporation or reduction of molecular oxygen, reduced flavin or flavoprotein as one donor, and incorporation of one atom of oxygen"/>
    <property type="evidence" value="ECO:0007669"/>
    <property type="project" value="TreeGrafter"/>
</dbReference>
<gene>
    <name evidence="5" type="ORF">HNQ99_003142</name>
</gene>
<dbReference type="InterPro" id="IPR046373">
    <property type="entry name" value="Acyl-CoA_Oxase/DH_mid-dom_sf"/>
</dbReference>
<reference evidence="5 6" key="1">
    <citation type="submission" date="2020-08" db="EMBL/GenBank/DDBJ databases">
        <title>Genomic Encyclopedia of Type Strains, Phase IV (KMG-IV): sequencing the most valuable type-strain genomes for metagenomic binning, comparative biology and taxonomic classification.</title>
        <authorList>
            <person name="Goeker M."/>
        </authorList>
    </citation>
    <scope>NUCLEOTIDE SEQUENCE [LARGE SCALE GENOMIC DNA]</scope>
    <source>
        <strain evidence="5 6">DSM 7465</strain>
    </source>
</reference>
<organism evidence="5 6">
    <name type="scientific">Rhizorhapis suberifaciens</name>
    <name type="common">corky root of lettuce</name>
    <dbReference type="NCBI Taxonomy" id="13656"/>
    <lineage>
        <taxon>Bacteria</taxon>
        <taxon>Pseudomonadati</taxon>
        <taxon>Pseudomonadota</taxon>
        <taxon>Alphaproteobacteria</taxon>
        <taxon>Sphingomonadales</taxon>
        <taxon>Sphingomonadaceae</taxon>
        <taxon>Rhizorhapis</taxon>
    </lineage>
</organism>
<dbReference type="PANTHER" id="PTHR48083">
    <property type="entry name" value="MEDIUM-CHAIN SPECIFIC ACYL-COA DEHYDROGENASE, MITOCHONDRIAL-RELATED"/>
    <property type="match status" value="1"/>
</dbReference>
<keyword evidence="6" id="KW-1185">Reference proteome</keyword>
<comment type="similarity">
    <text evidence="2">Belongs to the HpaH/HsaA monooxygenase family.</text>
</comment>
<dbReference type="Pfam" id="PF02771">
    <property type="entry name" value="Acyl-CoA_dh_N"/>
    <property type="match status" value="1"/>
</dbReference>